<dbReference type="Proteomes" id="UP000190959">
    <property type="component" value="Unassembled WGS sequence"/>
</dbReference>
<organism evidence="2 3">
    <name type="scientific">Clostridium beijerinckii</name>
    <name type="common">Clostridium MP</name>
    <dbReference type="NCBI Taxonomy" id="1520"/>
    <lineage>
        <taxon>Bacteria</taxon>
        <taxon>Bacillati</taxon>
        <taxon>Bacillota</taxon>
        <taxon>Clostridia</taxon>
        <taxon>Eubacteriales</taxon>
        <taxon>Clostridiaceae</taxon>
        <taxon>Clostridium</taxon>
    </lineage>
</organism>
<dbReference type="RefSeq" id="WP_078114998.1">
    <property type="nucleotide sequence ID" value="NZ_MWMH01000002.1"/>
</dbReference>
<dbReference type="EMBL" id="MWMH01000002">
    <property type="protein sequence ID" value="OOP74157.1"/>
    <property type="molecule type" value="Genomic_DNA"/>
</dbReference>
<keyword evidence="1" id="KW-1133">Transmembrane helix</keyword>
<feature type="transmembrane region" description="Helical" evidence="1">
    <location>
        <begin position="44"/>
        <end position="63"/>
    </location>
</feature>
<feature type="transmembrane region" description="Helical" evidence="1">
    <location>
        <begin position="12"/>
        <end position="38"/>
    </location>
</feature>
<name>A0A1S9N9D0_CLOBE</name>
<feature type="transmembrane region" description="Helical" evidence="1">
    <location>
        <begin position="217"/>
        <end position="236"/>
    </location>
</feature>
<feature type="transmembrane region" description="Helical" evidence="1">
    <location>
        <begin position="248"/>
        <end position="269"/>
    </location>
</feature>
<proteinExistence type="predicted"/>
<comment type="caution">
    <text evidence="2">The sequence shown here is derived from an EMBL/GenBank/DDBJ whole genome shotgun (WGS) entry which is preliminary data.</text>
</comment>
<gene>
    <name evidence="2" type="ORF">CBEIBR21_06570</name>
</gene>
<evidence type="ECO:0000256" key="1">
    <source>
        <dbReference type="SAM" id="Phobius"/>
    </source>
</evidence>
<sequence>MIKKMQLLIANKFIYGWIFKSGSFNMFLIMFFIFSSSMILKNKIVSTILLLLFFIILGLRIYFRRKNLNNLDYYKINTKVQQEDMLMRSYQLSDFVAIIIYSVYIISFYSSSKNTYYNILLILIEIVLYFLFAGYSISKSNVIWKIGAIFLSTIQGFIVMLLILCLVLSFVLDKIAVIMPQIKPLMLNRTLMEELYTIFDYKNIITLCYLIKEYNNSIMLITIISTVISIMLYIIFIKNTPVYQLEKISFAFKIVNIIIVLIGIAIYFYGDGVYVDIQKCINEIKNNPQIIHLYFGDDLPNGFQTFIENYSKSEITNLGYIYFLPYTVSILIANCVIELVKSQSTKKLELALDEIIEIYESNRDEDIERYEKRFCYYGGNKHKIKLIRKMYKVNI</sequence>
<dbReference type="AlphaFoldDB" id="A0A1S9N9D0"/>
<feature type="transmembrane region" description="Helical" evidence="1">
    <location>
        <begin position="149"/>
        <end position="172"/>
    </location>
</feature>
<feature type="transmembrane region" description="Helical" evidence="1">
    <location>
        <begin position="92"/>
        <end position="110"/>
    </location>
</feature>
<reference evidence="2 3" key="1">
    <citation type="submission" date="2017-02" db="EMBL/GenBank/DDBJ databases">
        <title>Genome sequence of Clostridium beijerinckii Br21.</title>
        <authorList>
            <person name="Fonseca B.C."/>
            <person name="Guazzaroni M.E."/>
            <person name="Riano-Pachon D.M."/>
            <person name="Reginatto V."/>
        </authorList>
    </citation>
    <scope>NUCLEOTIDE SEQUENCE [LARGE SCALE GENOMIC DNA]</scope>
    <source>
        <strain evidence="2 3">Br21</strain>
    </source>
</reference>
<feature type="transmembrane region" description="Helical" evidence="1">
    <location>
        <begin position="320"/>
        <end position="340"/>
    </location>
</feature>
<protein>
    <submittedName>
        <fullName evidence="2">Uncharacterized protein</fullName>
    </submittedName>
</protein>
<keyword evidence="1" id="KW-0472">Membrane</keyword>
<accession>A0A1S9N9D0</accession>
<evidence type="ECO:0000313" key="3">
    <source>
        <dbReference type="Proteomes" id="UP000190959"/>
    </source>
</evidence>
<keyword evidence="1" id="KW-0812">Transmembrane</keyword>
<evidence type="ECO:0000313" key="2">
    <source>
        <dbReference type="EMBL" id="OOP74157.1"/>
    </source>
</evidence>
<feature type="transmembrane region" description="Helical" evidence="1">
    <location>
        <begin position="116"/>
        <end position="137"/>
    </location>
</feature>